<dbReference type="InParanoid" id="A0A263D492"/>
<keyword evidence="3" id="KW-1185">Reference proteome</keyword>
<organism evidence="2 3">
    <name type="scientific">Amycolatopsis antarctica</name>
    <dbReference type="NCBI Taxonomy" id="1854586"/>
    <lineage>
        <taxon>Bacteria</taxon>
        <taxon>Bacillati</taxon>
        <taxon>Actinomycetota</taxon>
        <taxon>Actinomycetes</taxon>
        <taxon>Pseudonocardiales</taxon>
        <taxon>Pseudonocardiaceae</taxon>
        <taxon>Amycolatopsis</taxon>
    </lineage>
</organism>
<dbReference type="InterPro" id="IPR012338">
    <property type="entry name" value="Beta-lactam/transpept-like"/>
</dbReference>
<accession>A0A263D492</accession>
<dbReference type="GO" id="GO:0016787">
    <property type="term" value="F:hydrolase activity"/>
    <property type="evidence" value="ECO:0007669"/>
    <property type="project" value="UniProtKB-KW"/>
</dbReference>
<dbReference type="Pfam" id="PF00144">
    <property type="entry name" value="Beta-lactamase"/>
    <property type="match status" value="1"/>
</dbReference>
<dbReference type="Proteomes" id="UP000242444">
    <property type="component" value="Unassembled WGS sequence"/>
</dbReference>
<dbReference type="PANTHER" id="PTHR43283">
    <property type="entry name" value="BETA-LACTAMASE-RELATED"/>
    <property type="match status" value="1"/>
</dbReference>
<dbReference type="AlphaFoldDB" id="A0A263D492"/>
<reference evidence="2 3" key="1">
    <citation type="submission" date="2017-07" db="EMBL/GenBank/DDBJ databases">
        <title>Amycolatopsis antarcticus sp. nov., isolated from the surface of an Antarcticus brown macroalga.</title>
        <authorList>
            <person name="Wang J."/>
            <person name="Leiva S."/>
            <person name="Huang J."/>
            <person name="Huang Y."/>
        </authorList>
    </citation>
    <scope>NUCLEOTIDE SEQUENCE [LARGE SCALE GENOMIC DNA]</scope>
    <source>
        <strain evidence="2 3">AU-G6</strain>
    </source>
</reference>
<protein>
    <submittedName>
        <fullName evidence="2">Serine hydrolase</fullName>
    </submittedName>
</protein>
<proteinExistence type="predicted"/>
<dbReference type="Gene3D" id="3.40.710.10">
    <property type="entry name" value="DD-peptidase/beta-lactamase superfamily"/>
    <property type="match status" value="1"/>
</dbReference>
<dbReference type="EMBL" id="NKYE01000006">
    <property type="protein sequence ID" value="OZM73019.1"/>
    <property type="molecule type" value="Genomic_DNA"/>
</dbReference>
<name>A0A263D492_9PSEU</name>
<sequence length="270" mass="28198">MESLQSIRQWPVDNAAASVISADGTVLATAGDAGHRYALASVTKLLTAYTALIAIEEGVVELDSPAGPEGATVRHLLAHTAGLGFDSRAVMAAPGDRRLYSNAGFEVLAETLEAHSGIAFADYQAEALFSPLGMRHTVLDGSPAAGAVSTAADLGLFAAELQSPSLLNERTVTEATAVAFPGRTGVLPGYGHQKPNDWGLGFEIRDHKSPHWTGSASSPRTFGHFGQAGTFLWVDPDAGLACVSLADRAFGPWAVRAWPMFTDAVLAELA</sequence>
<dbReference type="OrthoDB" id="3336932at2"/>
<dbReference type="InterPro" id="IPR050789">
    <property type="entry name" value="Diverse_Enzym_Activities"/>
</dbReference>
<gene>
    <name evidence="2" type="ORF">CFN78_12375</name>
</gene>
<comment type="caution">
    <text evidence="2">The sequence shown here is derived from an EMBL/GenBank/DDBJ whole genome shotgun (WGS) entry which is preliminary data.</text>
</comment>
<keyword evidence="2" id="KW-0378">Hydrolase</keyword>
<dbReference type="PANTHER" id="PTHR43283:SF15">
    <property type="entry name" value="CONSERVED PROTEIN"/>
    <property type="match status" value="1"/>
</dbReference>
<evidence type="ECO:0000313" key="2">
    <source>
        <dbReference type="EMBL" id="OZM73019.1"/>
    </source>
</evidence>
<feature type="domain" description="Beta-lactamase-related" evidence="1">
    <location>
        <begin position="19"/>
        <end position="256"/>
    </location>
</feature>
<dbReference type="InterPro" id="IPR001466">
    <property type="entry name" value="Beta-lactam-related"/>
</dbReference>
<evidence type="ECO:0000259" key="1">
    <source>
        <dbReference type="Pfam" id="PF00144"/>
    </source>
</evidence>
<dbReference type="SUPFAM" id="SSF56601">
    <property type="entry name" value="beta-lactamase/transpeptidase-like"/>
    <property type="match status" value="1"/>
</dbReference>
<dbReference type="RefSeq" id="WP_094862877.1">
    <property type="nucleotide sequence ID" value="NZ_NKYE01000006.1"/>
</dbReference>
<evidence type="ECO:0000313" key="3">
    <source>
        <dbReference type="Proteomes" id="UP000242444"/>
    </source>
</evidence>